<feature type="binding site" evidence="5">
    <location>
        <position position="724"/>
    </location>
    <ligand>
        <name>Mg(2+)</name>
        <dbReference type="ChEBI" id="CHEBI:18420"/>
    </ligand>
</feature>
<organism evidence="7 8">
    <name type="scientific">Nepenthes gracilis</name>
    <name type="common">Slender pitcher plant</name>
    <dbReference type="NCBI Taxonomy" id="150966"/>
    <lineage>
        <taxon>Eukaryota</taxon>
        <taxon>Viridiplantae</taxon>
        <taxon>Streptophyta</taxon>
        <taxon>Embryophyta</taxon>
        <taxon>Tracheophyta</taxon>
        <taxon>Spermatophyta</taxon>
        <taxon>Magnoliopsida</taxon>
        <taxon>eudicotyledons</taxon>
        <taxon>Gunneridae</taxon>
        <taxon>Pentapetalae</taxon>
        <taxon>Caryophyllales</taxon>
        <taxon>Nepenthaceae</taxon>
        <taxon>Nepenthes</taxon>
    </lineage>
</organism>
<feature type="compositionally biased region" description="Polar residues" evidence="6">
    <location>
        <begin position="207"/>
        <end position="221"/>
    </location>
</feature>
<feature type="region of interest" description="Disordered" evidence="6">
    <location>
        <begin position="167"/>
        <end position="221"/>
    </location>
</feature>
<keyword evidence="8" id="KW-1185">Reference proteome</keyword>
<feature type="region of interest" description="Disordered" evidence="6">
    <location>
        <begin position="107"/>
        <end position="133"/>
    </location>
</feature>
<dbReference type="InterPro" id="IPR001019">
    <property type="entry name" value="Gprotein_alpha_su"/>
</dbReference>
<reference evidence="7" key="1">
    <citation type="submission" date="2023-05" db="EMBL/GenBank/DDBJ databases">
        <title>Nepenthes gracilis genome sequencing.</title>
        <authorList>
            <person name="Fukushima K."/>
        </authorList>
    </citation>
    <scope>NUCLEOTIDE SEQUENCE</scope>
    <source>
        <strain evidence="7">SING2019-196</strain>
    </source>
</reference>
<accession>A0AAD3T516</accession>
<dbReference type="PANTHER" id="PTHR36486:SF4">
    <property type="entry name" value="PH DOMAIN-CONTAINING PROTEIN"/>
    <property type="match status" value="1"/>
</dbReference>
<feature type="binding site" evidence="5">
    <location>
        <position position="556"/>
    </location>
    <ligand>
        <name>Mg(2+)</name>
        <dbReference type="ChEBI" id="CHEBI:18420"/>
    </ligand>
</feature>
<keyword evidence="5" id="KW-0460">Magnesium</keyword>
<dbReference type="GO" id="GO:0046872">
    <property type="term" value="F:metal ion binding"/>
    <property type="evidence" value="ECO:0007669"/>
    <property type="project" value="UniProtKB-KW"/>
</dbReference>
<dbReference type="SUPFAM" id="SSF52540">
    <property type="entry name" value="P-loop containing nucleoside triphosphate hydrolases"/>
    <property type="match status" value="1"/>
</dbReference>
<dbReference type="Pfam" id="PF00503">
    <property type="entry name" value="G-alpha"/>
    <property type="match status" value="1"/>
</dbReference>
<comment type="caution">
    <text evidence="7">The sequence shown here is derived from an EMBL/GenBank/DDBJ whole genome shotgun (WGS) entry which is preliminary data.</text>
</comment>
<evidence type="ECO:0000313" key="8">
    <source>
        <dbReference type="Proteomes" id="UP001279734"/>
    </source>
</evidence>
<dbReference type="FunFam" id="3.40.50.300:FF:000692">
    <property type="entry name" value="Guanine nucleotide-binding protein subunit alpha"/>
    <property type="match status" value="1"/>
</dbReference>
<dbReference type="AlphaFoldDB" id="A0AAD3T516"/>
<dbReference type="Proteomes" id="UP001279734">
    <property type="component" value="Unassembled WGS sequence"/>
</dbReference>
<dbReference type="EMBL" id="BSYO01000026">
    <property type="protein sequence ID" value="GMH23555.1"/>
    <property type="molecule type" value="Genomic_DNA"/>
</dbReference>
<dbReference type="GO" id="GO:0031683">
    <property type="term" value="F:G-protein beta/gamma-subunit complex binding"/>
    <property type="evidence" value="ECO:0007669"/>
    <property type="project" value="InterPro"/>
</dbReference>
<keyword evidence="2" id="KW-0547">Nucleotide-binding</keyword>
<evidence type="ECO:0000313" key="7">
    <source>
        <dbReference type="EMBL" id="GMH23555.1"/>
    </source>
</evidence>
<evidence type="ECO:0000256" key="6">
    <source>
        <dbReference type="SAM" id="MobiDB-lite"/>
    </source>
</evidence>
<evidence type="ECO:0000256" key="5">
    <source>
        <dbReference type="PIRSR" id="PIRSR601019-2"/>
    </source>
</evidence>
<dbReference type="InterPro" id="IPR027417">
    <property type="entry name" value="P-loop_NTPase"/>
</dbReference>
<dbReference type="SMART" id="SM00275">
    <property type="entry name" value="G_alpha"/>
    <property type="match status" value="1"/>
</dbReference>
<dbReference type="InterPro" id="IPR053057">
    <property type="entry name" value="XLG_GTP-binding"/>
</dbReference>
<gene>
    <name evidence="7" type="ORF">Nepgr_025398</name>
</gene>
<dbReference type="GO" id="GO:0005525">
    <property type="term" value="F:GTP binding"/>
    <property type="evidence" value="ECO:0007669"/>
    <property type="project" value="UniProtKB-KW"/>
</dbReference>
<dbReference type="PRINTS" id="PR00318">
    <property type="entry name" value="GPROTEINA"/>
</dbReference>
<dbReference type="SUPFAM" id="SSF47895">
    <property type="entry name" value="Transducin (alpha subunit), insertion domain"/>
    <property type="match status" value="1"/>
</dbReference>
<evidence type="ECO:0008006" key="9">
    <source>
        <dbReference type="Google" id="ProtNLM"/>
    </source>
</evidence>
<keyword evidence="3" id="KW-0342">GTP-binding</keyword>
<keyword evidence="4" id="KW-0807">Transducer</keyword>
<name>A0AAD3T516_NEPGR</name>
<protein>
    <recommendedName>
        <fullName evidence="9">Extra-large guanine nucleotide-binding protein 1-like</fullName>
    </recommendedName>
</protein>
<dbReference type="Gene3D" id="3.40.50.300">
    <property type="entry name" value="P-loop containing nucleotide triphosphate hydrolases"/>
    <property type="match status" value="1"/>
</dbReference>
<proteinExistence type="predicted"/>
<dbReference type="CDD" id="cd00066">
    <property type="entry name" value="G-alpha"/>
    <property type="match status" value="1"/>
</dbReference>
<dbReference type="PANTHER" id="PTHR36486">
    <property type="entry name" value="OS01G0977800 PROTEIN"/>
    <property type="match status" value="1"/>
</dbReference>
<dbReference type="Gene3D" id="1.10.400.10">
    <property type="entry name" value="GI Alpha 1, domain 2-like"/>
    <property type="match status" value="1"/>
</dbReference>
<evidence type="ECO:0000256" key="4">
    <source>
        <dbReference type="ARBA" id="ARBA00023224"/>
    </source>
</evidence>
<dbReference type="PROSITE" id="PS51882">
    <property type="entry name" value="G_ALPHA"/>
    <property type="match status" value="1"/>
</dbReference>
<keyword evidence="1 5" id="KW-0479">Metal-binding</keyword>
<dbReference type="GO" id="GO:0007186">
    <property type="term" value="P:G protein-coupled receptor signaling pathway"/>
    <property type="evidence" value="ECO:0007669"/>
    <property type="project" value="InterPro"/>
</dbReference>
<dbReference type="GO" id="GO:0003924">
    <property type="term" value="F:GTPase activity"/>
    <property type="evidence" value="ECO:0007669"/>
    <property type="project" value="InterPro"/>
</dbReference>
<dbReference type="FunFam" id="1.10.400.10:FF:000013">
    <property type="entry name" value="Extra-large guanine nucleotide-binding protein 2"/>
    <property type="match status" value="1"/>
</dbReference>
<evidence type="ECO:0000256" key="3">
    <source>
        <dbReference type="ARBA" id="ARBA00023134"/>
    </source>
</evidence>
<dbReference type="InterPro" id="IPR011025">
    <property type="entry name" value="GproteinA_insert"/>
</dbReference>
<evidence type="ECO:0000256" key="2">
    <source>
        <dbReference type="ARBA" id="ARBA00022741"/>
    </source>
</evidence>
<sequence>MASMVKKIMPVSRSVSSREYVDVSFEYSIASEYKGLPVGYDLPKAVPVEVDRIPIAKVAASAALLNNLSLPVVQPVAKSNKRHSKRVGLGSTGRDFVNSLAQLGTRYRDSDNHASSGEYGGGSGAPVDTLEDGECSVDQSGFVGGKAAVFSENVDDCLDKLPDGTDSSGTLRFSDSHDHSYELSGSSDMRATPINYDEIEDFGNRRNPANGNSTEPSLTPQAVSAEICSEGEVWDDEADLQHGKRKSAVTFLNPKSFEVDLEEPMQAEKEVIQERRVPDRKIKKGLCHRCLKGNRVTEKEACIVCDAKYCSNCVLRAMGSMPEGRKCLTCIGIPIAESKKRVLGKCSRMLRRLLCESQVKQIMNAEISCAVNQLVAEICVNGKPLCQEELMSLLKCPCPPRNLKHGNYWYDKVSGFWGKEGHKPCQIISPQLNVGGPIKRDASNGNTNVLINNREITKVELLMLQWAGVQCAGISSLWVNADGSYVEEGMDIVKGNIWGKKRAKLVCTLLSLPTPESANPGDEQLHHGIDGPEARYPEQRELHKLLLVGNDQSGTSTIFKQARIIYNVPFSGEERQNIKFMIQSNLYAYLAVLLAGLNQFEEEWLMKMTERQSTDQPGFSGTTSKDNENIYSIGPKLKAFANWLVDVMVSGNLDVIFPAAAREYARYVEELWKDAAIQATYSRRNELELPTVASYFLERATEIAKVDYEPSDTDILHAEGITSSNGLTYMNFSFRGESPYGWIDPTDGREALAQYQLVRVHAKSFGENCRWLEMFEDAAIVLFCVSLTDYAEYEADNMGVFTNKMLASRRLFESIVSHPTFEGIHFLLILDKFDILEEKIEQVPLTQCEWFHDFNPVLSRHHSNNSNANNMPTLAQRAFHYVAVKFKRLFKELTGRKLYAYPVISLKPDTVDGALRYAREIIRWEEEKFSLNGNELSSESISA</sequence>
<evidence type="ECO:0000256" key="1">
    <source>
        <dbReference type="ARBA" id="ARBA00022723"/>
    </source>
</evidence>